<evidence type="ECO:0000313" key="3">
    <source>
        <dbReference type="Proteomes" id="UP001225316"/>
    </source>
</evidence>
<keyword evidence="1" id="KW-0472">Membrane</keyword>
<accession>A0ABU1AWX8</accession>
<dbReference type="RefSeq" id="WP_308951293.1">
    <property type="nucleotide sequence ID" value="NZ_JARXHW010000036.1"/>
</dbReference>
<evidence type="ECO:0000256" key="1">
    <source>
        <dbReference type="SAM" id="Phobius"/>
    </source>
</evidence>
<keyword evidence="3" id="KW-1185">Reference proteome</keyword>
<comment type="caution">
    <text evidence="2">The sequence shown here is derived from an EMBL/GenBank/DDBJ whole genome shotgun (WGS) entry which is preliminary data.</text>
</comment>
<organism evidence="2 3">
    <name type="scientific">Thalassobacterium maritimum</name>
    <dbReference type="NCBI Taxonomy" id="3041265"/>
    <lineage>
        <taxon>Bacteria</taxon>
        <taxon>Pseudomonadati</taxon>
        <taxon>Verrucomicrobiota</taxon>
        <taxon>Opitutia</taxon>
        <taxon>Puniceicoccales</taxon>
        <taxon>Coraliomargaritaceae</taxon>
        <taxon>Thalassobacterium</taxon>
    </lineage>
</organism>
<keyword evidence="1" id="KW-0812">Transmembrane</keyword>
<protein>
    <submittedName>
        <fullName evidence="2">Uncharacterized protein</fullName>
    </submittedName>
</protein>
<gene>
    <name evidence="2" type="ORF">QEH52_14145</name>
</gene>
<sequence>MPVVKAQSSVGASLSRRILSPLLRISLLVGVCVHLAGFLLFHVISNPLPKREASPPFVQYVSQDRLLSGAALEEQAALFDSAPLFVPGQWNAAHNLNPPSLERGQLRFPAYEPKIDFSTALVPPDLMDGLDASVSEPIDLLDLRYWDLFRYFGQGALTPKPFQALERVAEVRSLDGHVLRVLPTAVDLLSMQAVQPATYYLRVEAGGRIVGRPTLSASSGDTSFDAVAYTWLLEAGFPADLQAGFFEVRIYP</sequence>
<feature type="transmembrane region" description="Helical" evidence="1">
    <location>
        <begin position="21"/>
        <end position="44"/>
    </location>
</feature>
<evidence type="ECO:0000313" key="2">
    <source>
        <dbReference type="EMBL" id="MDQ8208663.1"/>
    </source>
</evidence>
<dbReference type="EMBL" id="JARXHW010000036">
    <property type="protein sequence ID" value="MDQ8208663.1"/>
    <property type="molecule type" value="Genomic_DNA"/>
</dbReference>
<name>A0ABU1AWX8_9BACT</name>
<proteinExistence type="predicted"/>
<dbReference type="Proteomes" id="UP001225316">
    <property type="component" value="Unassembled WGS sequence"/>
</dbReference>
<keyword evidence="1" id="KW-1133">Transmembrane helix</keyword>
<reference evidence="2 3" key="1">
    <citation type="submission" date="2023-04" db="EMBL/GenBank/DDBJ databases">
        <title>A novel bacteria isolated from coastal sediment.</title>
        <authorList>
            <person name="Liu X.-J."/>
            <person name="Du Z.-J."/>
        </authorList>
    </citation>
    <scope>NUCLEOTIDE SEQUENCE [LARGE SCALE GENOMIC DNA]</scope>
    <source>
        <strain evidence="2 3">SDUM461003</strain>
    </source>
</reference>